<evidence type="ECO:0000256" key="1">
    <source>
        <dbReference type="SAM" id="SignalP"/>
    </source>
</evidence>
<gene>
    <name evidence="2" type="ORF">ACFFFU_02310</name>
</gene>
<dbReference type="PROSITE" id="PS51257">
    <property type="entry name" value="PROKAR_LIPOPROTEIN"/>
    <property type="match status" value="1"/>
</dbReference>
<dbReference type="EMBL" id="JBHLTF010000005">
    <property type="protein sequence ID" value="MFC0716596.1"/>
    <property type="molecule type" value="Genomic_DNA"/>
</dbReference>
<reference evidence="2 3" key="1">
    <citation type="submission" date="2024-09" db="EMBL/GenBank/DDBJ databases">
        <authorList>
            <person name="Sun Q."/>
            <person name="Mori K."/>
        </authorList>
    </citation>
    <scope>NUCLEOTIDE SEQUENCE [LARGE SCALE GENOMIC DNA]</scope>
    <source>
        <strain evidence="2 3">KCTC 52403</strain>
    </source>
</reference>
<dbReference type="Proteomes" id="UP001589898">
    <property type="component" value="Unassembled WGS sequence"/>
</dbReference>
<sequence length="196" mass="20450">MNHARRPSFRAPFLKCLPLGIAALLLASACTQPADNAVDQAVPAESSQLAANATDQPVELPVQDFIIAFHKASIAAGLGANTTYEFPAIWLYAPDGTLHSRITDEAGLEQLRQTFGSLDPASAQGDGLNLDGVAELVAQAGASLDRSGNPEAWTALVLLGEEACGQPPCPAFAETAARLQDAHPDTLHATTVTLVQ</sequence>
<accession>A0ABV6SWK5</accession>
<keyword evidence="3" id="KW-1185">Reference proteome</keyword>
<name>A0ABV6SWK5_9GAMM</name>
<proteinExistence type="predicted"/>
<comment type="caution">
    <text evidence="2">The sequence shown here is derived from an EMBL/GenBank/DDBJ whole genome shotgun (WGS) entry which is preliminary data.</text>
</comment>
<keyword evidence="1" id="KW-0732">Signal</keyword>
<feature type="signal peptide" evidence="1">
    <location>
        <begin position="1"/>
        <end position="34"/>
    </location>
</feature>
<evidence type="ECO:0000313" key="2">
    <source>
        <dbReference type="EMBL" id="MFC0716596.1"/>
    </source>
</evidence>
<feature type="chain" id="PRO_5047145164" evidence="1">
    <location>
        <begin position="35"/>
        <end position="196"/>
    </location>
</feature>
<protein>
    <submittedName>
        <fullName evidence="2">Uncharacterized protein</fullName>
    </submittedName>
</protein>
<organism evidence="2 3">
    <name type="scientific">Luteimonas padinae</name>
    <dbReference type="NCBI Taxonomy" id="1714359"/>
    <lineage>
        <taxon>Bacteria</taxon>
        <taxon>Pseudomonadati</taxon>
        <taxon>Pseudomonadota</taxon>
        <taxon>Gammaproteobacteria</taxon>
        <taxon>Lysobacterales</taxon>
        <taxon>Lysobacteraceae</taxon>
        <taxon>Luteimonas</taxon>
    </lineage>
</organism>
<dbReference type="RefSeq" id="WP_189496132.1">
    <property type="nucleotide sequence ID" value="NZ_BMZT01000004.1"/>
</dbReference>
<evidence type="ECO:0000313" key="3">
    <source>
        <dbReference type="Proteomes" id="UP001589898"/>
    </source>
</evidence>